<gene>
    <name evidence="1" type="ORF">IAD15_01645</name>
</gene>
<proteinExistence type="predicted"/>
<evidence type="ECO:0000313" key="2">
    <source>
        <dbReference type="Proteomes" id="UP000824175"/>
    </source>
</evidence>
<protein>
    <submittedName>
        <fullName evidence="1">Uncharacterized protein</fullName>
    </submittedName>
</protein>
<reference evidence="1" key="2">
    <citation type="journal article" date="2021" name="PeerJ">
        <title>Extensive microbial diversity within the chicken gut microbiome revealed by metagenomics and culture.</title>
        <authorList>
            <person name="Gilroy R."/>
            <person name="Ravi A."/>
            <person name="Getino M."/>
            <person name="Pursley I."/>
            <person name="Horton D.L."/>
            <person name="Alikhan N.F."/>
            <person name="Baker D."/>
            <person name="Gharbi K."/>
            <person name="Hall N."/>
            <person name="Watson M."/>
            <person name="Adriaenssens E.M."/>
            <person name="Foster-Nyarko E."/>
            <person name="Jarju S."/>
            <person name="Secka A."/>
            <person name="Antonio M."/>
            <person name="Oren A."/>
            <person name="Chaudhuri R.R."/>
            <person name="La Ragione R."/>
            <person name="Hildebrand F."/>
            <person name="Pallen M.J."/>
        </authorList>
    </citation>
    <scope>NUCLEOTIDE SEQUENCE</scope>
    <source>
        <strain evidence="1">CHK195-11698</strain>
    </source>
</reference>
<accession>A0A9D1L071</accession>
<organism evidence="1 2">
    <name type="scientific">Candidatus Fimiplasma intestinipullorum</name>
    <dbReference type="NCBI Taxonomy" id="2840825"/>
    <lineage>
        <taxon>Bacteria</taxon>
        <taxon>Bacillati</taxon>
        <taxon>Bacillota</taxon>
        <taxon>Clostridia</taxon>
        <taxon>Eubacteriales</taxon>
        <taxon>Candidatus Fimiplasma</taxon>
    </lineage>
</organism>
<comment type="caution">
    <text evidence="1">The sequence shown here is derived from an EMBL/GenBank/DDBJ whole genome shotgun (WGS) entry which is preliminary data.</text>
</comment>
<dbReference type="AlphaFoldDB" id="A0A9D1L071"/>
<dbReference type="Proteomes" id="UP000824175">
    <property type="component" value="Unassembled WGS sequence"/>
</dbReference>
<name>A0A9D1L071_9FIRM</name>
<reference evidence="1" key="1">
    <citation type="submission" date="2020-10" db="EMBL/GenBank/DDBJ databases">
        <authorList>
            <person name="Gilroy R."/>
        </authorList>
    </citation>
    <scope>NUCLEOTIDE SEQUENCE</scope>
    <source>
        <strain evidence="1">CHK195-11698</strain>
    </source>
</reference>
<dbReference type="EMBL" id="DVMJ01000009">
    <property type="protein sequence ID" value="HIU12761.1"/>
    <property type="molecule type" value="Genomic_DNA"/>
</dbReference>
<evidence type="ECO:0000313" key="1">
    <source>
        <dbReference type="EMBL" id="HIU12761.1"/>
    </source>
</evidence>
<sequence length="306" mass="36180">MKDWIKAHYGLEIDHLETISPNVWRLKASGETYYLKRAAPAKLREALGLVQTMSLPFFAPLIPCRNGELFVCDHQDGFFLCLGIETEENLVGDFKLRHYLSLLAKLHQSTFYVARIEEGFYVRLIESYRQRCWQCASWYENCLHTGQLSYYPDPAYWSWQDLYPRLCQNLARAERLISQLESMTKQKETRRLCLTYRHYAPEHFACKTNQLIGLDHCRLDSPVADLVALYQKGHFPFVEWEMLETFYFAHFDWQDCEKLDFAIQLCLVGCLEIQKDPFKQVEHIFQLQMYLNQLEVILSCLKLENS</sequence>